<organism evidence="1 2">
    <name type="scientific">Populus trichocarpa</name>
    <name type="common">Western balsam poplar</name>
    <name type="synonym">Populus balsamifera subsp. trichocarpa</name>
    <dbReference type="NCBI Taxonomy" id="3694"/>
    <lineage>
        <taxon>Eukaryota</taxon>
        <taxon>Viridiplantae</taxon>
        <taxon>Streptophyta</taxon>
        <taxon>Embryophyta</taxon>
        <taxon>Tracheophyta</taxon>
        <taxon>Spermatophyta</taxon>
        <taxon>Magnoliopsida</taxon>
        <taxon>eudicotyledons</taxon>
        <taxon>Gunneridae</taxon>
        <taxon>Pentapetalae</taxon>
        <taxon>rosids</taxon>
        <taxon>fabids</taxon>
        <taxon>Malpighiales</taxon>
        <taxon>Salicaceae</taxon>
        <taxon>Saliceae</taxon>
        <taxon>Populus</taxon>
    </lineage>
</organism>
<gene>
    <name evidence="1" type="ORF">POPTR_004G046400</name>
</gene>
<dbReference type="Proteomes" id="UP000006729">
    <property type="component" value="Chromosome 4"/>
</dbReference>
<accession>U5GHW9</accession>
<dbReference type="EMBL" id="CM009293">
    <property type="protein sequence ID" value="PNT39575.1"/>
    <property type="molecule type" value="Genomic_DNA"/>
</dbReference>
<protein>
    <submittedName>
        <fullName evidence="1">Uncharacterized protein</fullName>
    </submittedName>
</protein>
<evidence type="ECO:0000313" key="2">
    <source>
        <dbReference type="Proteomes" id="UP000006729"/>
    </source>
</evidence>
<proteinExistence type="predicted"/>
<name>U5GHW9_POPTR</name>
<dbReference type="AlphaFoldDB" id="U5GHW9"/>
<keyword evidence="2" id="KW-1185">Reference proteome</keyword>
<reference evidence="1 2" key="1">
    <citation type="journal article" date="2006" name="Science">
        <title>The genome of black cottonwood, Populus trichocarpa (Torr. &amp; Gray).</title>
        <authorList>
            <person name="Tuskan G.A."/>
            <person name="Difazio S."/>
            <person name="Jansson S."/>
            <person name="Bohlmann J."/>
            <person name="Grigoriev I."/>
            <person name="Hellsten U."/>
            <person name="Putnam N."/>
            <person name="Ralph S."/>
            <person name="Rombauts S."/>
            <person name="Salamov A."/>
            <person name="Schein J."/>
            <person name="Sterck L."/>
            <person name="Aerts A."/>
            <person name="Bhalerao R.R."/>
            <person name="Bhalerao R.P."/>
            <person name="Blaudez D."/>
            <person name="Boerjan W."/>
            <person name="Brun A."/>
            <person name="Brunner A."/>
            <person name="Busov V."/>
            <person name="Campbell M."/>
            <person name="Carlson J."/>
            <person name="Chalot M."/>
            <person name="Chapman J."/>
            <person name="Chen G.L."/>
            <person name="Cooper D."/>
            <person name="Coutinho P.M."/>
            <person name="Couturier J."/>
            <person name="Covert S."/>
            <person name="Cronk Q."/>
            <person name="Cunningham R."/>
            <person name="Davis J."/>
            <person name="Degroeve S."/>
            <person name="Dejardin A."/>
            <person name="Depamphilis C."/>
            <person name="Detter J."/>
            <person name="Dirks B."/>
            <person name="Dubchak I."/>
            <person name="Duplessis S."/>
            <person name="Ehlting J."/>
            <person name="Ellis B."/>
            <person name="Gendler K."/>
            <person name="Goodstein D."/>
            <person name="Gribskov M."/>
            <person name="Grimwood J."/>
            <person name="Groover A."/>
            <person name="Gunter L."/>
            <person name="Hamberger B."/>
            <person name="Heinze B."/>
            <person name="Helariutta Y."/>
            <person name="Henrissat B."/>
            <person name="Holligan D."/>
            <person name="Holt R."/>
            <person name="Huang W."/>
            <person name="Islam-Faridi N."/>
            <person name="Jones S."/>
            <person name="Jones-Rhoades M."/>
            <person name="Jorgensen R."/>
            <person name="Joshi C."/>
            <person name="Kangasjarvi J."/>
            <person name="Karlsson J."/>
            <person name="Kelleher C."/>
            <person name="Kirkpatrick R."/>
            <person name="Kirst M."/>
            <person name="Kohler A."/>
            <person name="Kalluri U."/>
            <person name="Larimer F."/>
            <person name="Leebens-Mack J."/>
            <person name="Leple J.C."/>
            <person name="Locascio P."/>
            <person name="Lou Y."/>
            <person name="Lucas S."/>
            <person name="Martin F."/>
            <person name="Montanini B."/>
            <person name="Napoli C."/>
            <person name="Nelson D.R."/>
            <person name="Nelson C."/>
            <person name="Nieminen K."/>
            <person name="Nilsson O."/>
            <person name="Pereda V."/>
            <person name="Peter G."/>
            <person name="Philippe R."/>
            <person name="Pilate G."/>
            <person name="Poliakov A."/>
            <person name="Razumovskaya J."/>
            <person name="Richardson P."/>
            <person name="Rinaldi C."/>
            <person name="Ritland K."/>
            <person name="Rouze P."/>
            <person name="Ryaboy D."/>
            <person name="Schmutz J."/>
            <person name="Schrader J."/>
            <person name="Segerman B."/>
            <person name="Shin H."/>
            <person name="Siddiqui A."/>
            <person name="Sterky F."/>
            <person name="Terry A."/>
            <person name="Tsai C.J."/>
            <person name="Uberbacher E."/>
            <person name="Unneberg P."/>
            <person name="Vahala J."/>
            <person name="Wall K."/>
            <person name="Wessler S."/>
            <person name="Yang G."/>
            <person name="Yin T."/>
            <person name="Douglas C."/>
            <person name="Marra M."/>
            <person name="Sandberg G."/>
            <person name="Van de Peer Y."/>
            <person name="Rokhsar D."/>
        </authorList>
    </citation>
    <scope>NUCLEOTIDE SEQUENCE [LARGE SCALE GENOMIC DNA]</scope>
    <source>
        <strain evidence="2">cv. Nisqually</strain>
    </source>
</reference>
<evidence type="ECO:0000313" key="1">
    <source>
        <dbReference type="EMBL" id="PNT39575.1"/>
    </source>
</evidence>
<sequence length="128" mass="14063">MCFNGVGENDIYTHANVVMLYGWFVKAGERDEIDHIVTAMQCSVAFSHILIPNLCHESQGFTASMIKIFFQREGGGTQTLSVPAVGSGGGPRCRLLPEPMYNVTDKEVDHSSLFFFMASSTMPQPSKP</sequence>
<dbReference type="InParanoid" id="U5GHW9"/>